<dbReference type="GO" id="GO:0015074">
    <property type="term" value="P:DNA integration"/>
    <property type="evidence" value="ECO:0007669"/>
    <property type="project" value="InterPro"/>
</dbReference>
<dbReference type="OrthoDB" id="9765502at2"/>
<dbReference type="Gene3D" id="1.10.10.60">
    <property type="entry name" value="Homeodomain-like"/>
    <property type="match status" value="1"/>
</dbReference>
<dbReference type="InterPro" id="IPR009057">
    <property type="entry name" value="Homeodomain-like_sf"/>
</dbReference>
<dbReference type="InterPro" id="IPR036397">
    <property type="entry name" value="RNaseH_sf"/>
</dbReference>
<dbReference type="InterPro" id="IPR001584">
    <property type="entry name" value="Integrase_cat-core"/>
</dbReference>
<dbReference type="Pfam" id="PF13333">
    <property type="entry name" value="rve_2"/>
    <property type="match status" value="1"/>
</dbReference>
<dbReference type="InterPro" id="IPR012337">
    <property type="entry name" value="RNaseH-like_sf"/>
</dbReference>
<evidence type="ECO:0000259" key="2">
    <source>
        <dbReference type="PROSITE" id="PS50994"/>
    </source>
</evidence>
<protein>
    <submittedName>
        <fullName evidence="3">IS3 family transposase</fullName>
    </submittedName>
</protein>
<organism evidence="3 4">
    <name type="scientific">Paraburkholderia aromaticivorans</name>
    <dbReference type="NCBI Taxonomy" id="2026199"/>
    <lineage>
        <taxon>Bacteria</taxon>
        <taxon>Pseudomonadati</taxon>
        <taxon>Pseudomonadota</taxon>
        <taxon>Betaproteobacteria</taxon>
        <taxon>Burkholderiales</taxon>
        <taxon>Burkholderiaceae</taxon>
        <taxon>Paraburkholderia</taxon>
    </lineage>
</organism>
<dbReference type="Pfam" id="PF00665">
    <property type="entry name" value="rve"/>
    <property type="match status" value="1"/>
</dbReference>
<dbReference type="Pfam" id="PF13276">
    <property type="entry name" value="HTH_21"/>
    <property type="match status" value="1"/>
</dbReference>
<sequence>MYSYEDRIRAVKLYIRLGKRLTMTVRQLGYPTTKALERWYRIYEQSQDLPAARICSRPKYSDEQKKAAVDHYLSHGRCLAATVKALGYPVDVTLAAWLDERHPARKARVVGKATGGRHAQELKQKAVIDLCTRQDSGQTVAQKIGVSRPTLYNWKNQLLGREVPASMKRQENRSPAPDREELERQVESLQRDIRQLQLQHDILKKANELLKKGLGVDLRLLSNREKMSLVDALKQTYALPDLLSELDLARSSYFYHRARLRVSDKYAAARGAITEIFDLNYRCYGYRRIQAALGRQDVFLSEKVVRRLMRQESLSVTTKRRRYGSYQGEVSPAPENLINRDFRANAPNKKWLTDITEFQIPAGKVYLSPVIDCFDGLVVSWSIGTRPDAELVNTMLDAAVETVADSVDRPVVHSDRGAHYRWPGWLSRMGDAKLIRSMSRKGCSPDNAACEGFFGRLKTELFYPRNWQATTIEQFIEVVGSYIRWYNDKRIKLSLGSLSPSEYRERLGIGT</sequence>
<evidence type="ECO:0000313" key="4">
    <source>
        <dbReference type="Proteomes" id="UP000215158"/>
    </source>
</evidence>
<dbReference type="AlphaFoldDB" id="A0A248VWY0"/>
<feature type="compositionally biased region" description="Basic and acidic residues" evidence="1">
    <location>
        <begin position="168"/>
        <end position="185"/>
    </location>
</feature>
<dbReference type="PANTHER" id="PTHR46889">
    <property type="entry name" value="TRANSPOSASE INSF FOR INSERTION SEQUENCE IS3B-RELATED"/>
    <property type="match status" value="1"/>
</dbReference>
<dbReference type="PROSITE" id="PS50994">
    <property type="entry name" value="INTEGRASE"/>
    <property type="match status" value="1"/>
</dbReference>
<dbReference type="RefSeq" id="WP_095423371.1">
    <property type="nucleotide sequence ID" value="NZ_CP022991.1"/>
</dbReference>
<reference evidence="3 4" key="1">
    <citation type="submission" date="2017-08" db="EMBL/GenBank/DDBJ databases">
        <title>Identification and genetic characteristics of simultaneous BTEX- and naphthalene-degrading Paraburkholderia sp. BN5 isolated from petroleum-contaminated soil.</title>
        <authorList>
            <person name="Lee Y."/>
            <person name="Jeon C.O."/>
        </authorList>
    </citation>
    <scope>NUCLEOTIDE SEQUENCE [LARGE SCALE GENOMIC DNA]</scope>
    <source>
        <strain evidence="3 4">BN5</strain>
        <plasmid evidence="3 4">pBN1</plasmid>
    </source>
</reference>
<dbReference type="NCBIfam" id="NF033516">
    <property type="entry name" value="transpos_IS3"/>
    <property type="match status" value="1"/>
</dbReference>
<evidence type="ECO:0000256" key="1">
    <source>
        <dbReference type="SAM" id="MobiDB-lite"/>
    </source>
</evidence>
<dbReference type="GO" id="GO:0003676">
    <property type="term" value="F:nucleic acid binding"/>
    <property type="evidence" value="ECO:0007669"/>
    <property type="project" value="InterPro"/>
</dbReference>
<geneLocation type="plasmid" evidence="3 4">
    <name>pBN1</name>
</geneLocation>
<feature type="region of interest" description="Disordered" evidence="1">
    <location>
        <begin position="163"/>
        <end position="185"/>
    </location>
</feature>
<gene>
    <name evidence="3" type="ORF">CJU94_35965</name>
</gene>
<dbReference type="PANTHER" id="PTHR46889:SF4">
    <property type="entry name" value="TRANSPOSASE INSO FOR INSERTION SEQUENCE ELEMENT IS911B-RELATED"/>
    <property type="match status" value="1"/>
</dbReference>
<dbReference type="Proteomes" id="UP000215158">
    <property type="component" value="Plasmid pBN1"/>
</dbReference>
<keyword evidence="4" id="KW-1185">Reference proteome</keyword>
<dbReference type="SUPFAM" id="SSF53098">
    <property type="entry name" value="Ribonuclease H-like"/>
    <property type="match status" value="1"/>
</dbReference>
<dbReference type="KEGG" id="parb:CJU94_35965"/>
<dbReference type="InterPro" id="IPR025948">
    <property type="entry name" value="HTH-like_dom"/>
</dbReference>
<dbReference type="Gene3D" id="3.30.420.10">
    <property type="entry name" value="Ribonuclease H-like superfamily/Ribonuclease H"/>
    <property type="match status" value="1"/>
</dbReference>
<accession>A0A248VWY0</accession>
<keyword evidence="3" id="KW-0614">Plasmid</keyword>
<dbReference type="InterPro" id="IPR048020">
    <property type="entry name" value="Transpos_IS3"/>
</dbReference>
<dbReference type="EMBL" id="CP022991">
    <property type="protein sequence ID" value="ASW03546.1"/>
    <property type="molecule type" value="Genomic_DNA"/>
</dbReference>
<evidence type="ECO:0000313" key="3">
    <source>
        <dbReference type="EMBL" id="ASW03546.1"/>
    </source>
</evidence>
<name>A0A248VWY0_9BURK</name>
<dbReference type="InterPro" id="IPR050900">
    <property type="entry name" value="Transposase_IS3/IS150/IS904"/>
</dbReference>
<proteinExistence type="predicted"/>
<dbReference type="SUPFAM" id="SSF46689">
    <property type="entry name" value="Homeodomain-like"/>
    <property type="match status" value="1"/>
</dbReference>
<feature type="domain" description="Integrase catalytic" evidence="2">
    <location>
        <begin position="343"/>
        <end position="508"/>
    </location>
</feature>